<dbReference type="InterPro" id="IPR036513">
    <property type="entry name" value="STAS_dom_sf"/>
</dbReference>
<reference evidence="3" key="1">
    <citation type="journal article" date="2019" name="Int. J. Syst. Evol. Microbiol.">
        <title>The Global Catalogue of Microorganisms (GCM) 10K type strain sequencing project: providing services to taxonomists for standard genome sequencing and annotation.</title>
        <authorList>
            <consortium name="The Broad Institute Genomics Platform"/>
            <consortium name="The Broad Institute Genome Sequencing Center for Infectious Disease"/>
            <person name="Wu L."/>
            <person name="Ma J."/>
        </authorList>
    </citation>
    <scope>NUCLEOTIDE SEQUENCE [LARGE SCALE GENOMIC DNA]</scope>
    <source>
        <strain evidence="3">JCM 4738</strain>
    </source>
</reference>
<protein>
    <recommendedName>
        <fullName evidence="4">STAS domain-containing protein</fullName>
    </recommendedName>
</protein>
<evidence type="ECO:0008006" key="4">
    <source>
        <dbReference type="Google" id="ProtNLM"/>
    </source>
</evidence>
<name>A0ABQ3EQW4_9ACTN</name>
<comment type="caution">
    <text evidence="2">The sequence shown here is derived from an EMBL/GenBank/DDBJ whole genome shotgun (WGS) entry which is preliminary data.</text>
</comment>
<sequence length="105" mass="10660">MLPGPGVSPGDAERLDALCRDGPRPLWVVCAAGALATAGLAEVDALARLALAARLAGVRLSLAGVPPRLRALLDLVGLVELLGEPEQREPPGGVQEGVQADDLAP</sequence>
<feature type="region of interest" description="Disordered" evidence="1">
    <location>
        <begin position="84"/>
        <end position="105"/>
    </location>
</feature>
<dbReference type="SUPFAM" id="SSF52091">
    <property type="entry name" value="SpoIIaa-like"/>
    <property type="match status" value="1"/>
</dbReference>
<dbReference type="Proteomes" id="UP000642673">
    <property type="component" value="Unassembled WGS sequence"/>
</dbReference>
<evidence type="ECO:0000256" key="1">
    <source>
        <dbReference type="SAM" id="MobiDB-lite"/>
    </source>
</evidence>
<proteinExistence type="predicted"/>
<accession>A0ABQ3EQW4</accession>
<keyword evidence="3" id="KW-1185">Reference proteome</keyword>
<organism evidence="2 3">
    <name type="scientific">Streptomyces cirratus</name>
    <dbReference type="NCBI Taxonomy" id="68187"/>
    <lineage>
        <taxon>Bacteria</taxon>
        <taxon>Bacillati</taxon>
        <taxon>Actinomycetota</taxon>
        <taxon>Actinomycetes</taxon>
        <taxon>Kitasatosporales</taxon>
        <taxon>Streptomycetaceae</taxon>
        <taxon>Streptomyces</taxon>
    </lineage>
</organism>
<dbReference type="Gene3D" id="3.30.750.24">
    <property type="entry name" value="STAS domain"/>
    <property type="match status" value="1"/>
</dbReference>
<evidence type="ECO:0000313" key="2">
    <source>
        <dbReference type="EMBL" id="GHB45547.1"/>
    </source>
</evidence>
<evidence type="ECO:0000313" key="3">
    <source>
        <dbReference type="Proteomes" id="UP000642673"/>
    </source>
</evidence>
<gene>
    <name evidence="2" type="ORF">GCM10010347_13830</name>
</gene>
<dbReference type="EMBL" id="BMVP01000002">
    <property type="protein sequence ID" value="GHB45547.1"/>
    <property type="molecule type" value="Genomic_DNA"/>
</dbReference>